<sequence length="474" mass="51950">MRRLLPKSLVGQTAAVLILGLIATHLLTIIIFEEHRRVVLNETEQQHIAQLVAAISDIILSVPDDDRELVARASESHSFRVSLVPITPSSVNVVDDPQSARLGELLKRRIQTAVDEPIQVEIGEAKPRDELSVNATIVEWLQTRLLRMATGHDQDTALLVSVPLPTGERIDFTTMLPLAAAPGWPKVVATTGIFLFAVLLLSVWTVRRLLLPVRVFADAATSFSQDVQAPSLPLTGPYELREAIGAFNEMQLRIRSQFEQRTQMLAAISHDLRTPLTVARLRAETIDESDVRERIVSSLAEMDQMLQTTLAFAREGTESESTSMTNLGALVEAICDDLAELEYDVTAAIPDGIILPCRPVALKRALTNLIENAIRYGTCAVVDVRSDAQAAEIVIADSGPGIPAKDLERVFLPFHRLDASRNRETGGLGLGLAIAKRIVESHGGQIRLSNRDVGGLEVRVSLPVHFTKELQDVK</sequence>
<dbReference type="InterPro" id="IPR004358">
    <property type="entry name" value="Sig_transdc_His_kin-like_C"/>
</dbReference>
<keyword evidence="8 15" id="KW-0812">Transmembrane</keyword>
<dbReference type="Gene3D" id="1.10.287.130">
    <property type="match status" value="1"/>
</dbReference>
<dbReference type="GO" id="GO:0005524">
    <property type="term" value="F:ATP binding"/>
    <property type="evidence" value="ECO:0007669"/>
    <property type="project" value="UniProtKB-KW"/>
</dbReference>
<name>A0A1U7D789_9RHOB</name>
<dbReference type="Pfam" id="PF02518">
    <property type="entry name" value="HATPase_c"/>
    <property type="match status" value="1"/>
</dbReference>
<dbReference type="SUPFAM" id="SSF47384">
    <property type="entry name" value="Homodimeric domain of signal transducing histidine kinase"/>
    <property type="match status" value="1"/>
</dbReference>
<dbReference type="CDD" id="cd00082">
    <property type="entry name" value="HisKA"/>
    <property type="match status" value="1"/>
</dbReference>
<gene>
    <name evidence="18" type="ORF">Ga0080559_TMP3134</name>
</gene>
<dbReference type="SUPFAM" id="SSF55874">
    <property type="entry name" value="ATPase domain of HSP90 chaperone/DNA topoisomerase II/histidine kinase"/>
    <property type="match status" value="1"/>
</dbReference>
<keyword evidence="10 18" id="KW-0418">Kinase</keyword>
<keyword evidence="5" id="KW-0997">Cell inner membrane</keyword>
<dbReference type="PANTHER" id="PTHR44936">
    <property type="entry name" value="SENSOR PROTEIN CREC"/>
    <property type="match status" value="1"/>
</dbReference>
<keyword evidence="4" id="KW-1003">Cell membrane</keyword>
<evidence type="ECO:0000256" key="15">
    <source>
        <dbReference type="SAM" id="Phobius"/>
    </source>
</evidence>
<dbReference type="InterPro" id="IPR050980">
    <property type="entry name" value="2C_sensor_his_kinase"/>
</dbReference>
<evidence type="ECO:0000256" key="1">
    <source>
        <dbReference type="ARBA" id="ARBA00000085"/>
    </source>
</evidence>
<keyword evidence="9" id="KW-0547">Nucleotide-binding</keyword>
<reference evidence="18 19" key="1">
    <citation type="submission" date="2016-03" db="EMBL/GenBank/DDBJ databases">
        <title>Deep-sea bacteria in the southern Pacific.</title>
        <authorList>
            <person name="Tang K."/>
        </authorList>
    </citation>
    <scope>NUCLEOTIDE SEQUENCE [LARGE SCALE GENOMIC DNA]</scope>
    <source>
        <strain evidence="18 19">JLT2016</strain>
    </source>
</reference>
<evidence type="ECO:0000313" key="19">
    <source>
        <dbReference type="Proteomes" id="UP000186559"/>
    </source>
</evidence>
<dbReference type="PRINTS" id="PR00344">
    <property type="entry name" value="BCTRLSENSOR"/>
</dbReference>
<feature type="domain" description="Histidine kinase" evidence="16">
    <location>
        <begin position="267"/>
        <end position="466"/>
    </location>
</feature>
<keyword evidence="6" id="KW-0597">Phosphoprotein</keyword>
<evidence type="ECO:0000259" key="17">
    <source>
        <dbReference type="PROSITE" id="PS50885"/>
    </source>
</evidence>
<keyword evidence="14 15" id="KW-0472">Membrane</keyword>
<dbReference type="PROSITE" id="PS50109">
    <property type="entry name" value="HIS_KIN"/>
    <property type="match status" value="1"/>
</dbReference>
<dbReference type="KEGG" id="tpro:Ga0080559_TMP3134"/>
<evidence type="ECO:0000256" key="7">
    <source>
        <dbReference type="ARBA" id="ARBA00022679"/>
    </source>
</evidence>
<evidence type="ECO:0000256" key="11">
    <source>
        <dbReference type="ARBA" id="ARBA00022840"/>
    </source>
</evidence>
<keyword evidence="12 15" id="KW-1133">Transmembrane helix</keyword>
<dbReference type="SMART" id="SM00388">
    <property type="entry name" value="HisKA"/>
    <property type="match status" value="1"/>
</dbReference>
<organism evidence="18 19">
    <name type="scientific">Salipiger profundus</name>
    <dbReference type="NCBI Taxonomy" id="1229727"/>
    <lineage>
        <taxon>Bacteria</taxon>
        <taxon>Pseudomonadati</taxon>
        <taxon>Pseudomonadota</taxon>
        <taxon>Alphaproteobacteria</taxon>
        <taxon>Rhodobacterales</taxon>
        <taxon>Roseobacteraceae</taxon>
        <taxon>Salipiger</taxon>
    </lineage>
</organism>
<evidence type="ECO:0000256" key="8">
    <source>
        <dbReference type="ARBA" id="ARBA00022692"/>
    </source>
</evidence>
<comment type="subcellular location">
    <subcellularLocation>
        <location evidence="2">Cell inner membrane</location>
        <topology evidence="2">Multi-pass membrane protein</topology>
    </subcellularLocation>
</comment>
<evidence type="ECO:0000256" key="4">
    <source>
        <dbReference type="ARBA" id="ARBA00022475"/>
    </source>
</evidence>
<dbReference type="Pfam" id="PF00672">
    <property type="entry name" value="HAMP"/>
    <property type="match status" value="1"/>
</dbReference>
<evidence type="ECO:0000256" key="9">
    <source>
        <dbReference type="ARBA" id="ARBA00022741"/>
    </source>
</evidence>
<evidence type="ECO:0000256" key="5">
    <source>
        <dbReference type="ARBA" id="ARBA00022519"/>
    </source>
</evidence>
<evidence type="ECO:0000256" key="14">
    <source>
        <dbReference type="ARBA" id="ARBA00023136"/>
    </source>
</evidence>
<keyword evidence="13" id="KW-0902">Two-component regulatory system</keyword>
<comment type="catalytic activity">
    <reaction evidence="1">
        <text>ATP + protein L-histidine = ADP + protein N-phospho-L-histidine.</text>
        <dbReference type="EC" id="2.7.13.3"/>
    </reaction>
</comment>
<dbReference type="SMART" id="SM00304">
    <property type="entry name" value="HAMP"/>
    <property type="match status" value="1"/>
</dbReference>
<dbReference type="PANTHER" id="PTHR44936:SF5">
    <property type="entry name" value="SENSOR HISTIDINE KINASE ENVZ"/>
    <property type="match status" value="1"/>
</dbReference>
<dbReference type="GO" id="GO:0000155">
    <property type="term" value="F:phosphorelay sensor kinase activity"/>
    <property type="evidence" value="ECO:0007669"/>
    <property type="project" value="InterPro"/>
</dbReference>
<evidence type="ECO:0000259" key="16">
    <source>
        <dbReference type="PROSITE" id="PS50109"/>
    </source>
</evidence>
<dbReference type="EC" id="2.7.13.3" evidence="3"/>
<dbReference type="InterPro" id="IPR036890">
    <property type="entry name" value="HATPase_C_sf"/>
</dbReference>
<dbReference type="InterPro" id="IPR005467">
    <property type="entry name" value="His_kinase_dom"/>
</dbReference>
<dbReference type="InterPro" id="IPR003661">
    <property type="entry name" value="HisK_dim/P_dom"/>
</dbReference>
<dbReference type="SMART" id="SM00387">
    <property type="entry name" value="HATPase_c"/>
    <property type="match status" value="1"/>
</dbReference>
<dbReference type="AlphaFoldDB" id="A0A1U7D789"/>
<evidence type="ECO:0000256" key="3">
    <source>
        <dbReference type="ARBA" id="ARBA00012438"/>
    </source>
</evidence>
<dbReference type="Pfam" id="PF00512">
    <property type="entry name" value="HisKA"/>
    <property type="match status" value="1"/>
</dbReference>
<evidence type="ECO:0000256" key="12">
    <source>
        <dbReference type="ARBA" id="ARBA00022989"/>
    </source>
</evidence>
<evidence type="ECO:0000313" key="18">
    <source>
        <dbReference type="EMBL" id="APX23930.1"/>
    </source>
</evidence>
<proteinExistence type="predicted"/>
<dbReference type="Proteomes" id="UP000186559">
    <property type="component" value="Chromosome"/>
</dbReference>
<dbReference type="GO" id="GO:0005886">
    <property type="term" value="C:plasma membrane"/>
    <property type="evidence" value="ECO:0007669"/>
    <property type="project" value="UniProtKB-SubCell"/>
</dbReference>
<keyword evidence="7" id="KW-0808">Transferase</keyword>
<evidence type="ECO:0000256" key="13">
    <source>
        <dbReference type="ARBA" id="ARBA00023012"/>
    </source>
</evidence>
<feature type="transmembrane region" description="Helical" evidence="15">
    <location>
        <begin position="187"/>
        <end position="206"/>
    </location>
</feature>
<evidence type="ECO:0000256" key="10">
    <source>
        <dbReference type="ARBA" id="ARBA00022777"/>
    </source>
</evidence>
<dbReference type="EMBL" id="CP014796">
    <property type="protein sequence ID" value="APX23930.1"/>
    <property type="molecule type" value="Genomic_DNA"/>
</dbReference>
<evidence type="ECO:0000256" key="6">
    <source>
        <dbReference type="ARBA" id="ARBA00022553"/>
    </source>
</evidence>
<dbReference type="InterPro" id="IPR003660">
    <property type="entry name" value="HAMP_dom"/>
</dbReference>
<dbReference type="InterPro" id="IPR036097">
    <property type="entry name" value="HisK_dim/P_sf"/>
</dbReference>
<feature type="transmembrane region" description="Helical" evidence="15">
    <location>
        <begin position="12"/>
        <end position="32"/>
    </location>
</feature>
<dbReference type="InterPro" id="IPR003594">
    <property type="entry name" value="HATPase_dom"/>
</dbReference>
<evidence type="ECO:0000256" key="2">
    <source>
        <dbReference type="ARBA" id="ARBA00004429"/>
    </source>
</evidence>
<keyword evidence="19" id="KW-1185">Reference proteome</keyword>
<protein>
    <recommendedName>
        <fullName evidence="3">histidine kinase</fullName>
        <ecNumber evidence="3">2.7.13.3</ecNumber>
    </recommendedName>
</protein>
<dbReference type="Gene3D" id="3.30.565.10">
    <property type="entry name" value="Histidine kinase-like ATPase, C-terminal domain"/>
    <property type="match status" value="1"/>
</dbReference>
<dbReference type="PROSITE" id="PS50885">
    <property type="entry name" value="HAMP"/>
    <property type="match status" value="1"/>
</dbReference>
<feature type="domain" description="HAMP" evidence="17">
    <location>
        <begin position="207"/>
        <end position="259"/>
    </location>
</feature>
<accession>A0A1U7D789</accession>
<dbReference type="STRING" id="1229727.Ga0080559_TMP3134"/>
<keyword evidence="11" id="KW-0067">ATP-binding</keyword>